<keyword evidence="1" id="KW-0479">Metal-binding</keyword>
<dbReference type="EMBL" id="MCFA01000083">
    <property type="protein sequence ID" value="ORY09638.1"/>
    <property type="molecule type" value="Genomic_DNA"/>
</dbReference>
<gene>
    <name evidence="4" type="ORF">BCR34DRAFT_366481</name>
</gene>
<evidence type="ECO:0000259" key="3">
    <source>
        <dbReference type="PROSITE" id="PS50157"/>
    </source>
</evidence>
<comment type="caution">
    <text evidence="4">The sequence shown here is derived from an EMBL/GenBank/DDBJ whole genome shotgun (WGS) entry which is preliminary data.</text>
</comment>
<feature type="compositionally biased region" description="Basic and acidic residues" evidence="2">
    <location>
        <begin position="1030"/>
        <end position="1042"/>
    </location>
</feature>
<sequence length="1048" mass="115708">MDDTDRTQRIKLRDDASTAYGVAGAGSWMRAQTSSSKSISADPSYGSLSRIVQSSSYSPSFPRSLLDSEPRRQAVRNSYSFQGHSNLPCHVPIPYSISLNHLPQSLGEPWSPFFLHESVRPQDSLEDKGGLFADSVTRSNLKRNNSELYQIPLESSVLATKRSASPDLSLEDFRSTFRAPEALACPHCGIKFHGKYGRTNLARHKHQKHKFPGSEKQPYCSCSICGNPFNRSDALLKHERKKHPQLERRPKERKNRLSSEQGGNGPASIAQMDDSATSDSRQTEIGLVYDMFSAPNSGAGDHTGQPSPSMIQVDHEEPDSEALTKDVIHLLATRGILASQSLRRQFLQWLEQLTADAKTRYFDYPVTSGFEGVLHTFRRILDDGDHCGITTHPSGGACPSGVTSVGSSNGLSVAGNSRQSQTSGSPSAPVHPRYDQGRHDPGFGGSDGNRVDLATAPTSLKDGRMFIRCPVYMIYCRHGNAFPDGWSLDHNVCMSFFGENLSDLGEHLARKHQLGFSHANRKGKKIRCECCWFFVLDKDEDSEFHGKDAQGQCICPKRVQPRRDVEFIRACCQLVYRRLWFTVETRFPKCFHGEDGDEGFKILASGQPSIRPYRPVTVDPSNTRFLGQRAAAAANSLYSGLNNETTRIQAESAKGSILDAIVDFLQRDELSIEEILRHASDQGIKPATDWIVSEAAKIFQEMTAKHAPQKSRQVPEIQRRTSKQALLPLSRPSLLRLGDHPSPPDPHRAPSLLSQEATEDSGYRTQSVQRSSNESIRQADITGTLATTSHPHFPYLNLPGPLDSQGHNSIVPQPSPHTVVTGSNISSQYNTESNVPNSGHVSRNALLCSQGRPQNQLVITPQPSTESPTFPHQEATTNMATQSGNHNLHDPTLSQESNIQSMRDFIISDTDDLFNTANGDSFPNLDLVVPSSNNFPSDGLLWDPTLLGMARRPDSSDTDFGSCTYGAVYPNDTSWNGDINVSSPQAPIGVPILNMTLNQEPMQKRKQEHGSQRRRGKQKRSSGSNGTELDTARRSKTGDEFRLGCARR</sequence>
<dbReference type="PROSITE" id="PS50157">
    <property type="entry name" value="ZINC_FINGER_C2H2_2"/>
    <property type="match status" value="1"/>
</dbReference>
<feature type="domain" description="C2H2-type" evidence="3">
    <location>
        <begin position="220"/>
        <end position="248"/>
    </location>
</feature>
<feature type="region of interest" description="Disordered" evidence="2">
    <location>
        <begin position="409"/>
        <end position="451"/>
    </location>
</feature>
<accession>A0A1Y1ZHA2</accession>
<feature type="compositionally biased region" description="Polar residues" evidence="2">
    <location>
        <begin position="763"/>
        <end position="776"/>
    </location>
</feature>
<protein>
    <recommendedName>
        <fullName evidence="3">C2H2-type domain-containing protein</fullName>
    </recommendedName>
</protein>
<evidence type="ECO:0000256" key="1">
    <source>
        <dbReference type="PROSITE-ProRule" id="PRU00042"/>
    </source>
</evidence>
<dbReference type="PROSITE" id="PS00028">
    <property type="entry name" value="ZINC_FINGER_C2H2_1"/>
    <property type="match status" value="1"/>
</dbReference>
<feature type="compositionally biased region" description="Basic and acidic residues" evidence="2">
    <location>
        <begin position="1002"/>
        <end position="1011"/>
    </location>
</feature>
<keyword evidence="5" id="KW-1185">Reference proteome</keyword>
<proteinExistence type="predicted"/>
<feature type="compositionally biased region" description="Basic and acidic residues" evidence="2">
    <location>
        <begin position="432"/>
        <end position="441"/>
    </location>
</feature>
<dbReference type="SMART" id="SM00355">
    <property type="entry name" value="ZnF_C2H2"/>
    <property type="match status" value="2"/>
</dbReference>
<keyword evidence="1" id="KW-0863">Zinc-finger</keyword>
<evidence type="ECO:0000313" key="4">
    <source>
        <dbReference type="EMBL" id="ORY09638.1"/>
    </source>
</evidence>
<keyword evidence="1" id="KW-0862">Zinc</keyword>
<dbReference type="InterPro" id="IPR013087">
    <property type="entry name" value="Znf_C2H2_type"/>
</dbReference>
<reference evidence="4 5" key="1">
    <citation type="submission" date="2016-07" db="EMBL/GenBank/DDBJ databases">
        <title>Pervasive Adenine N6-methylation of Active Genes in Fungi.</title>
        <authorList>
            <consortium name="DOE Joint Genome Institute"/>
            <person name="Mondo S.J."/>
            <person name="Dannebaum R.O."/>
            <person name="Kuo R.C."/>
            <person name="Labutti K."/>
            <person name="Haridas S."/>
            <person name="Kuo A."/>
            <person name="Salamov A."/>
            <person name="Ahrendt S.R."/>
            <person name="Lipzen A."/>
            <person name="Sullivan W."/>
            <person name="Andreopoulos W.B."/>
            <person name="Clum A."/>
            <person name="Lindquist E."/>
            <person name="Daum C."/>
            <person name="Ramamoorthy G.K."/>
            <person name="Gryganskyi A."/>
            <person name="Culley D."/>
            <person name="Magnuson J.K."/>
            <person name="James T.Y."/>
            <person name="O'Malley M.A."/>
            <person name="Stajich J.E."/>
            <person name="Spatafora J.W."/>
            <person name="Visel A."/>
            <person name="Grigoriev I.V."/>
        </authorList>
    </citation>
    <scope>NUCLEOTIDE SEQUENCE [LARGE SCALE GENOMIC DNA]</scope>
    <source>
        <strain evidence="4 5">CBS 115471</strain>
    </source>
</reference>
<dbReference type="Proteomes" id="UP000193144">
    <property type="component" value="Unassembled WGS sequence"/>
</dbReference>
<feature type="region of interest" description="Disordered" evidence="2">
    <location>
        <begin position="1001"/>
        <end position="1048"/>
    </location>
</feature>
<feature type="compositionally biased region" description="Polar residues" evidence="2">
    <location>
        <begin position="409"/>
        <end position="426"/>
    </location>
</feature>
<dbReference type="Gene3D" id="3.30.160.60">
    <property type="entry name" value="Classic Zinc Finger"/>
    <property type="match status" value="1"/>
</dbReference>
<evidence type="ECO:0000313" key="5">
    <source>
        <dbReference type="Proteomes" id="UP000193144"/>
    </source>
</evidence>
<organism evidence="4 5">
    <name type="scientific">Clohesyomyces aquaticus</name>
    <dbReference type="NCBI Taxonomy" id="1231657"/>
    <lineage>
        <taxon>Eukaryota</taxon>
        <taxon>Fungi</taxon>
        <taxon>Dikarya</taxon>
        <taxon>Ascomycota</taxon>
        <taxon>Pezizomycotina</taxon>
        <taxon>Dothideomycetes</taxon>
        <taxon>Pleosporomycetidae</taxon>
        <taxon>Pleosporales</taxon>
        <taxon>Lindgomycetaceae</taxon>
        <taxon>Clohesyomyces</taxon>
    </lineage>
</organism>
<dbReference type="GO" id="GO:0008270">
    <property type="term" value="F:zinc ion binding"/>
    <property type="evidence" value="ECO:0007669"/>
    <property type="project" value="UniProtKB-KW"/>
</dbReference>
<evidence type="ECO:0000256" key="2">
    <source>
        <dbReference type="SAM" id="MobiDB-lite"/>
    </source>
</evidence>
<dbReference type="AlphaFoldDB" id="A0A1Y1ZHA2"/>
<feature type="region of interest" description="Disordered" evidence="2">
    <location>
        <begin position="239"/>
        <end position="280"/>
    </location>
</feature>
<dbReference type="OrthoDB" id="3691065at2759"/>
<name>A0A1Y1ZHA2_9PLEO</name>
<feature type="compositionally biased region" description="Low complexity" evidence="2">
    <location>
        <begin position="726"/>
        <end position="736"/>
    </location>
</feature>
<feature type="region of interest" description="Disordered" evidence="2">
    <location>
        <begin position="703"/>
        <end position="776"/>
    </location>
</feature>